<dbReference type="RefSeq" id="WP_245032027.1">
    <property type="nucleotide sequence ID" value="NZ_CP095075.1"/>
</dbReference>
<gene>
    <name evidence="1" type="ORF">MUO15_19670</name>
</gene>
<organism evidence="1 2">
    <name type="scientific">Halobacillus amylolyticus</name>
    <dbReference type="NCBI Taxonomy" id="2932259"/>
    <lineage>
        <taxon>Bacteria</taxon>
        <taxon>Bacillati</taxon>
        <taxon>Bacillota</taxon>
        <taxon>Bacilli</taxon>
        <taxon>Bacillales</taxon>
        <taxon>Bacillaceae</taxon>
        <taxon>Halobacillus</taxon>
    </lineage>
</organism>
<dbReference type="PANTHER" id="PTHR38433:SF1">
    <property type="entry name" value="DUF1641 DOMAIN-CONTAINING PROTEIN"/>
    <property type="match status" value="1"/>
</dbReference>
<protein>
    <submittedName>
        <fullName evidence="1">DUF1641 domain-containing protein</fullName>
    </submittedName>
</protein>
<dbReference type="Proteomes" id="UP000830326">
    <property type="component" value="Chromosome"/>
</dbReference>
<evidence type="ECO:0000313" key="1">
    <source>
        <dbReference type="EMBL" id="UOR11753.1"/>
    </source>
</evidence>
<accession>A0ABY4HA65</accession>
<evidence type="ECO:0000313" key="2">
    <source>
        <dbReference type="Proteomes" id="UP000830326"/>
    </source>
</evidence>
<dbReference type="Pfam" id="PF07849">
    <property type="entry name" value="DUF1641"/>
    <property type="match status" value="1"/>
</dbReference>
<name>A0ABY4HA65_9BACI</name>
<reference evidence="1" key="1">
    <citation type="submission" date="2022-04" db="EMBL/GenBank/DDBJ databases">
        <title>Halobacillus sp. isolated from saltern.</title>
        <authorList>
            <person name="Won M."/>
            <person name="Lee C.-M."/>
            <person name="Woen H.-Y."/>
            <person name="Kwon S.-W."/>
        </authorList>
    </citation>
    <scope>NUCLEOTIDE SEQUENCE</scope>
    <source>
        <strain evidence="1">SSHM10-5</strain>
    </source>
</reference>
<keyword evidence="2" id="KW-1185">Reference proteome</keyword>
<dbReference type="PANTHER" id="PTHR38433">
    <property type="match status" value="1"/>
</dbReference>
<proteinExistence type="predicted"/>
<sequence length="163" mass="17881">MAKAIRQIDKSIPTPEQEQAQDLEEILGALAKNRESLLILLEIVEELHKSGLLDIAKGMLKTRHKLGVLAMDELDKPAVHDLVKSGISTFNFLTKINSDQLDGLLDGVSSGLEESSKSLQTNEKVGMWGLMKSINDPDINRSITTLLGFLQGMGQGLKTKEDK</sequence>
<dbReference type="InterPro" id="IPR012440">
    <property type="entry name" value="DUF1641"/>
</dbReference>
<dbReference type="EMBL" id="CP095075">
    <property type="protein sequence ID" value="UOR11753.1"/>
    <property type="molecule type" value="Genomic_DNA"/>
</dbReference>